<dbReference type="InterPro" id="IPR004358">
    <property type="entry name" value="Sig_transdc_His_kin-like_C"/>
</dbReference>
<proteinExistence type="predicted"/>
<dbReference type="EC" id="2.7.13.3" evidence="2"/>
<dbReference type="InterPro" id="IPR035965">
    <property type="entry name" value="PAS-like_dom_sf"/>
</dbReference>
<dbReference type="PANTHER" id="PTHR43047">
    <property type="entry name" value="TWO-COMPONENT HISTIDINE PROTEIN KINASE"/>
    <property type="match status" value="1"/>
</dbReference>
<dbReference type="InterPro" id="IPR013656">
    <property type="entry name" value="PAS_4"/>
</dbReference>
<dbReference type="Pfam" id="PF08448">
    <property type="entry name" value="PAS_4"/>
    <property type="match status" value="1"/>
</dbReference>
<dbReference type="GO" id="GO:0005524">
    <property type="term" value="F:ATP binding"/>
    <property type="evidence" value="ECO:0007669"/>
    <property type="project" value="UniProtKB-KW"/>
</dbReference>
<keyword evidence="5" id="KW-0418">Kinase</keyword>
<dbReference type="Proteomes" id="UP001589607">
    <property type="component" value="Unassembled WGS sequence"/>
</dbReference>
<evidence type="ECO:0000256" key="2">
    <source>
        <dbReference type="ARBA" id="ARBA00012438"/>
    </source>
</evidence>
<evidence type="ECO:0000256" key="5">
    <source>
        <dbReference type="ARBA" id="ARBA00022777"/>
    </source>
</evidence>
<comment type="caution">
    <text evidence="10">The sequence shown here is derived from an EMBL/GenBank/DDBJ whole genome shotgun (WGS) entry which is preliminary data.</text>
</comment>
<dbReference type="Gene3D" id="3.30.450.20">
    <property type="entry name" value="PAS domain"/>
    <property type="match status" value="1"/>
</dbReference>
<evidence type="ECO:0000259" key="7">
    <source>
        <dbReference type="PROSITE" id="PS50109"/>
    </source>
</evidence>
<dbReference type="SMART" id="SM00387">
    <property type="entry name" value="HATPase_c"/>
    <property type="match status" value="1"/>
</dbReference>
<evidence type="ECO:0000256" key="3">
    <source>
        <dbReference type="ARBA" id="ARBA00022553"/>
    </source>
</evidence>
<gene>
    <name evidence="10" type="ORF">ACFFVF_20910</name>
</gene>
<protein>
    <recommendedName>
        <fullName evidence="2">histidine kinase</fullName>
        <ecNumber evidence="2">2.7.13.3</ecNumber>
    </recommendedName>
</protein>
<name>A0ABV5GUA6_9FLAO</name>
<dbReference type="SMART" id="SM00388">
    <property type="entry name" value="HisKA"/>
    <property type="match status" value="1"/>
</dbReference>
<dbReference type="PANTHER" id="PTHR43047:SF72">
    <property type="entry name" value="OSMOSENSING HISTIDINE PROTEIN KINASE SLN1"/>
    <property type="match status" value="1"/>
</dbReference>
<feature type="domain" description="PAS" evidence="8">
    <location>
        <begin position="37"/>
        <end position="107"/>
    </location>
</feature>
<dbReference type="SUPFAM" id="SSF55785">
    <property type="entry name" value="PYP-like sensor domain (PAS domain)"/>
    <property type="match status" value="1"/>
</dbReference>
<dbReference type="CDD" id="cd00130">
    <property type="entry name" value="PAS"/>
    <property type="match status" value="1"/>
</dbReference>
<dbReference type="InterPro" id="IPR000014">
    <property type="entry name" value="PAS"/>
</dbReference>
<evidence type="ECO:0000313" key="10">
    <source>
        <dbReference type="EMBL" id="MFB9098977.1"/>
    </source>
</evidence>
<dbReference type="CDD" id="cd00082">
    <property type="entry name" value="HisKA"/>
    <property type="match status" value="1"/>
</dbReference>
<evidence type="ECO:0000256" key="1">
    <source>
        <dbReference type="ARBA" id="ARBA00000085"/>
    </source>
</evidence>
<evidence type="ECO:0000313" key="11">
    <source>
        <dbReference type="Proteomes" id="UP001589607"/>
    </source>
</evidence>
<dbReference type="InterPro" id="IPR036097">
    <property type="entry name" value="HisK_dim/P_sf"/>
</dbReference>
<keyword evidence="11" id="KW-1185">Reference proteome</keyword>
<dbReference type="InterPro" id="IPR003661">
    <property type="entry name" value="HisK_dim/P_dom"/>
</dbReference>
<keyword evidence="10" id="KW-0067">ATP-binding</keyword>
<dbReference type="PRINTS" id="PR00344">
    <property type="entry name" value="BCTRLSENSOR"/>
</dbReference>
<keyword evidence="3" id="KW-0597">Phosphoprotein</keyword>
<feature type="domain" description="Histidine kinase" evidence="7">
    <location>
        <begin position="179"/>
        <end position="397"/>
    </location>
</feature>
<dbReference type="Pfam" id="PF02518">
    <property type="entry name" value="HATPase_c"/>
    <property type="match status" value="1"/>
</dbReference>
<dbReference type="PROSITE" id="PS50109">
    <property type="entry name" value="HIS_KIN"/>
    <property type="match status" value="1"/>
</dbReference>
<dbReference type="InterPro" id="IPR003594">
    <property type="entry name" value="HATPase_dom"/>
</dbReference>
<dbReference type="NCBIfam" id="TIGR00229">
    <property type="entry name" value="sensory_box"/>
    <property type="match status" value="1"/>
</dbReference>
<dbReference type="InterPro" id="IPR005467">
    <property type="entry name" value="His_kinase_dom"/>
</dbReference>
<dbReference type="SUPFAM" id="SSF47384">
    <property type="entry name" value="Homodimeric domain of signal transducing histidine kinase"/>
    <property type="match status" value="1"/>
</dbReference>
<dbReference type="PROSITE" id="PS50112">
    <property type="entry name" value="PAS"/>
    <property type="match status" value="1"/>
</dbReference>
<dbReference type="EMBL" id="JBHMEY010000097">
    <property type="protein sequence ID" value="MFB9098977.1"/>
    <property type="molecule type" value="Genomic_DNA"/>
</dbReference>
<feature type="domain" description="PAC" evidence="9">
    <location>
        <begin position="109"/>
        <end position="161"/>
    </location>
</feature>
<keyword evidence="6" id="KW-0175">Coiled coil</keyword>
<organism evidence="10 11">
    <name type="scientific">Flavobacterium jumunjinense</name>
    <dbReference type="NCBI Taxonomy" id="998845"/>
    <lineage>
        <taxon>Bacteria</taxon>
        <taxon>Pseudomonadati</taxon>
        <taxon>Bacteroidota</taxon>
        <taxon>Flavobacteriia</taxon>
        <taxon>Flavobacteriales</taxon>
        <taxon>Flavobacteriaceae</taxon>
        <taxon>Flavobacterium</taxon>
    </lineage>
</organism>
<dbReference type="InterPro" id="IPR036890">
    <property type="entry name" value="HATPase_C_sf"/>
</dbReference>
<dbReference type="Gene3D" id="3.30.565.10">
    <property type="entry name" value="Histidine kinase-like ATPase, C-terminal domain"/>
    <property type="match status" value="1"/>
</dbReference>
<evidence type="ECO:0000256" key="6">
    <source>
        <dbReference type="SAM" id="Coils"/>
    </source>
</evidence>
<feature type="coiled-coil region" evidence="6">
    <location>
        <begin position="1"/>
        <end position="28"/>
    </location>
</feature>
<dbReference type="InterPro" id="IPR000700">
    <property type="entry name" value="PAS-assoc_C"/>
</dbReference>
<keyword evidence="4" id="KW-0808">Transferase</keyword>
<evidence type="ECO:0000256" key="4">
    <source>
        <dbReference type="ARBA" id="ARBA00022679"/>
    </source>
</evidence>
<comment type="catalytic activity">
    <reaction evidence="1">
        <text>ATP + protein L-histidine = ADP + protein N-phospho-L-histidine.</text>
        <dbReference type="EC" id="2.7.13.3"/>
    </reaction>
</comment>
<accession>A0ABV5GUA6</accession>
<reference evidence="10 11" key="1">
    <citation type="submission" date="2024-09" db="EMBL/GenBank/DDBJ databases">
        <authorList>
            <person name="Sun Q."/>
            <person name="Mori K."/>
        </authorList>
    </citation>
    <scope>NUCLEOTIDE SEQUENCE [LARGE SCALE GENOMIC DNA]</scope>
    <source>
        <strain evidence="10 11">CECT 7955</strain>
    </source>
</reference>
<dbReference type="Pfam" id="PF00512">
    <property type="entry name" value="HisKA"/>
    <property type="match status" value="1"/>
</dbReference>
<sequence length="399" mass="45072">MTNDSLTYEALKNQIVELEKQNEILRLHSSMEKKEEREYYYNSILNNIGDPVFVKDDQSRLLIVNDAFTEIFNLHRDEIIGKTLAEEVSPEEQESFLKIDKQVLEDGIENINEEALTIRGGETRTISTRKTRFIDADGKKYLVGVIHDITERKKSENSLKESEKQLKELNTTKDKLFSIIAHDLRSPFNSIIGFSELLTLNSADLEPEEKEKFCSIINVAAKNTLILLDNLLNWAKSQTGQLRFNPEKVLFSAVILEIITLKKSLTKAKNITLDYSLSDEIEVYADVNMLKTVLRNLISNAIKFTELGGNIRVLATLKDQHVEITISDNGIGMNEEKCKELFKIASNTTTIGTANENGSGLGLVLCKEFVEKNRGTIWVESKEGKGSDFKFTLPLGNTA</sequence>
<dbReference type="SMART" id="SM00091">
    <property type="entry name" value="PAS"/>
    <property type="match status" value="1"/>
</dbReference>
<evidence type="ECO:0000259" key="9">
    <source>
        <dbReference type="PROSITE" id="PS50113"/>
    </source>
</evidence>
<dbReference type="PROSITE" id="PS50113">
    <property type="entry name" value="PAC"/>
    <property type="match status" value="1"/>
</dbReference>
<evidence type="ECO:0000259" key="8">
    <source>
        <dbReference type="PROSITE" id="PS50112"/>
    </source>
</evidence>
<dbReference type="SUPFAM" id="SSF55874">
    <property type="entry name" value="ATPase domain of HSP90 chaperone/DNA topoisomerase II/histidine kinase"/>
    <property type="match status" value="1"/>
</dbReference>
<feature type="coiled-coil region" evidence="6">
    <location>
        <begin position="152"/>
        <end position="179"/>
    </location>
</feature>
<dbReference type="Gene3D" id="1.10.287.130">
    <property type="match status" value="1"/>
</dbReference>
<keyword evidence="10" id="KW-0547">Nucleotide-binding</keyword>
<dbReference type="RefSeq" id="WP_236456856.1">
    <property type="nucleotide sequence ID" value="NZ_CBCSGE010000030.1"/>
</dbReference>